<evidence type="ECO:0000256" key="9">
    <source>
        <dbReference type="PROSITE-ProRule" id="PRU00047"/>
    </source>
</evidence>
<dbReference type="EMBL" id="U58494">
    <property type="protein sequence ID" value="AAC52922.1"/>
    <property type="molecule type" value="mRNA"/>
</dbReference>
<evidence type="ECO:0000256" key="10">
    <source>
        <dbReference type="SAM" id="MobiDB-lite"/>
    </source>
</evidence>
<dbReference type="Pfam" id="PF00077">
    <property type="entry name" value="RVP"/>
    <property type="match status" value="1"/>
</dbReference>
<dbReference type="SMART" id="SM00343">
    <property type="entry name" value="ZnF_C2HC"/>
    <property type="match status" value="2"/>
</dbReference>
<dbReference type="GO" id="GO:0003676">
    <property type="term" value="F:nucleic acid binding"/>
    <property type="evidence" value="ECO:0007669"/>
    <property type="project" value="InterPro"/>
</dbReference>
<feature type="domain" description="CCHC-type" evidence="12">
    <location>
        <begin position="460"/>
        <end position="474"/>
    </location>
</feature>
<feature type="domain" description="G-patch" evidence="13">
    <location>
        <begin position="783"/>
        <end position="827"/>
    </location>
</feature>
<evidence type="ECO:0000256" key="4">
    <source>
        <dbReference type="ARBA" id="ARBA00022723"/>
    </source>
</evidence>
<evidence type="ECO:0000256" key="8">
    <source>
        <dbReference type="ARBA" id="ARBA00037498"/>
    </source>
</evidence>
<evidence type="ECO:0000256" key="11">
    <source>
        <dbReference type="SAM" id="SignalP"/>
    </source>
</evidence>
<dbReference type="InterPro" id="IPR021109">
    <property type="entry name" value="Peptidase_aspartic_dom_sf"/>
</dbReference>
<dbReference type="InterPro" id="IPR045345">
    <property type="entry name" value="Gag_p24_C"/>
</dbReference>
<gene>
    <name evidence="15" type="primary">gag</name>
</gene>
<dbReference type="GO" id="GO:0008270">
    <property type="term" value="F:zinc ion binding"/>
    <property type="evidence" value="ECO:0007669"/>
    <property type="project" value="UniProtKB-KW"/>
</dbReference>
<dbReference type="MEROPS" id="A02.016"/>
<evidence type="ECO:0000256" key="3">
    <source>
        <dbReference type="ARBA" id="ARBA00022670"/>
    </source>
</evidence>
<feature type="chain" id="PRO_5004266682" description="human endogenous retrovirus K endopeptidase" evidence="11">
    <location>
        <begin position="26"/>
        <end position="827"/>
    </location>
</feature>
<feature type="region of interest" description="Disordered" evidence="10">
    <location>
        <begin position="800"/>
        <end position="827"/>
    </location>
</feature>
<dbReference type="PROSITE" id="PS50174">
    <property type="entry name" value="G_PATCH"/>
    <property type="match status" value="1"/>
</dbReference>
<dbReference type="SUPFAM" id="SSF47353">
    <property type="entry name" value="Retrovirus capsid dimerization domain-like"/>
    <property type="match status" value="1"/>
</dbReference>
<keyword evidence="4" id="KW-0479">Metal-binding</keyword>
<dbReference type="Pfam" id="PF00607">
    <property type="entry name" value="Gag_p24"/>
    <property type="match status" value="1"/>
</dbReference>
<evidence type="ECO:0000256" key="6">
    <source>
        <dbReference type="ARBA" id="ARBA00022801"/>
    </source>
</evidence>
<dbReference type="InterPro" id="IPR034170">
    <property type="entry name" value="Retropepsin-like_cat_dom"/>
</dbReference>
<dbReference type="PROSITE" id="PS00141">
    <property type="entry name" value="ASP_PROTEASE"/>
    <property type="match status" value="1"/>
</dbReference>
<dbReference type="SMART" id="SM00443">
    <property type="entry name" value="G_patch"/>
    <property type="match status" value="1"/>
</dbReference>
<dbReference type="Pfam" id="PF19317">
    <property type="entry name" value="Gag_p24_C"/>
    <property type="match status" value="1"/>
</dbReference>
<dbReference type="CDD" id="cd05482">
    <property type="entry name" value="HIV_retropepsin_like"/>
    <property type="match status" value="1"/>
</dbReference>
<dbReference type="Gene3D" id="1.10.375.10">
    <property type="entry name" value="Human Immunodeficiency Virus Type 1 Capsid Protein"/>
    <property type="match status" value="1"/>
</dbReference>
<dbReference type="GO" id="GO:0016032">
    <property type="term" value="P:viral process"/>
    <property type="evidence" value="ECO:0007669"/>
    <property type="project" value="InterPro"/>
</dbReference>
<evidence type="ECO:0000256" key="7">
    <source>
        <dbReference type="ARBA" id="ARBA00022833"/>
    </source>
</evidence>
<dbReference type="InterPro" id="IPR036157">
    <property type="entry name" value="dUTPase-like_sf"/>
</dbReference>
<dbReference type="PANTHER" id="PTHR40389:SF3">
    <property type="entry name" value="IGE-BINDING PROTEIN"/>
    <property type="match status" value="1"/>
</dbReference>
<keyword evidence="3" id="KW-0645">Protease</keyword>
<dbReference type="InterPro" id="IPR000467">
    <property type="entry name" value="G_patch_dom"/>
</dbReference>
<dbReference type="SUPFAM" id="SSF47943">
    <property type="entry name" value="Retrovirus capsid protein, N-terminal core domain"/>
    <property type="match status" value="1"/>
</dbReference>
<evidence type="ECO:0000259" key="12">
    <source>
        <dbReference type="PROSITE" id="PS50158"/>
    </source>
</evidence>
<dbReference type="Pfam" id="PF00692">
    <property type="entry name" value="dUTPase"/>
    <property type="match status" value="1"/>
</dbReference>
<dbReference type="InterPro" id="IPR018061">
    <property type="entry name" value="Retropepsins"/>
</dbReference>
<dbReference type="InterPro" id="IPR050195">
    <property type="entry name" value="Primate_lentivir_Gag_pol-like"/>
</dbReference>
<evidence type="ECO:0000259" key="14">
    <source>
        <dbReference type="PROSITE" id="PS50175"/>
    </source>
</evidence>
<dbReference type="PeptideAtlas" id="Q61213"/>
<dbReference type="PhosphoSitePlus" id="Q61213"/>
<reference evidence="15" key="1">
    <citation type="journal article" date="1996" name="J. Gen. Virol.">
        <title>Loss of intracisternal A-type retroviral particles in BL6 melanoma cells transfected with MHC class I genes.</title>
        <authorList>
            <person name="Li M."/>
            <person name="Muller J."/>
            <person name="Rao V."/>
            <person name="Hearing V."/>
            <person name="Lueders K."/>
            <person name="Gorelik E."/>
        </authorList>
    </citation>
    <scope>NUCLEOTIDE SEQUENCE</scope>
    <source>
        <strain evidence="15">C57BL/6</strain>
    </source>
</reference>
<comment type="catalytic activity">
    <reaction evidence="1">
        <text>Processing at the authentic HIV-1 PR recognition site and release of the mature p17 matrix and the p24 capsid protein, as a result of the cleavage of the -SQNY-|-PIVQ- cleavage site.</text>
        <dbReference type="EC" id="3.4.23.50"/>
    </reaction>
</comment>
<keyword evidence="6" id="KW-0378">Hydrolase</keyword>
<dbReference type="SUPFAM" id="SSF50630">
    <property type="entry name" value="Acid proteases"/>
    <property type="match status" value="1"/>
</dbReference>
<dbReference type="SUPFAM" id="SSF51283">
    <property type="entry name" value="dUTPase-like"/>
    <property type="match status" value="1"/>
</dbReference>
<dbReference type="Pfam" id="PF00098">
    <property type="entry name" value="zf-CCHC"/>
    <property type="match status" value="1"/>
</dbReference>
<dbReference type="InterPro" id="IPR008919">
    <property type="entry name" value="Retrov_capsid_N"/>
</dbReference>
<dbReference type="EC" id="3.4.23.50" evidence="2"/>
<sequence>MFGLEFFLVLGALLFLFTCYQVVKAGRILDEIQDKLSEVKRRERVGTKRKYGTQNKYTGLSKGLEPEEKLRLGRNTWREIRRKRGKREKKKDRLAEVSRKRSLCSSLDELGEPALSSSEADEEFSSEETDWEEEAAHYEKKGYQPAKVLANQLRKPKAAGEGQFADWPQGSRLQGPPYAESPPCVVRQPCAERQCAKRQCADSFIPREEQRKIQQAFPVFEGAEGGRVHAPVEYLQIKELAESVRKYGTNANFTLVQLDRLAGMALTPADWQTVVKAALPSMGKYMEWRALWHETAQAQARANAAALTPEQRDWTFDLLTGQGAYSADQTNYHWGAYAQISSTAIRRWKALSRAGETTGQLTKVVQGPQESFSDFVARMTEAAERIFGESEQAAPLIEQLIYEQATKECRAAIAPRKNKGLQDWLRVCRELGGPLTNAGLAAAILQSQNRSMSRNDQRTCFNCGKPGHFKKDCRAPDKQGGTLTLCSKCGKGYHRADQCRSVRDIKGRVLPPPDSQSAYVPKNGSSGPRSQGLKDMGTGLSGPRKQSERRPRKTHKVDLRAASDFLLMPQMSIQPVPVEPIPSLPLGTMGLILGRGSASTLQGLVVHPELWIVNIPQKYQVLCSSPKGVFSISKGDRIPQLLLLLPDNTREKSAGPEIKKMGSSGNDSAYLVVSLNDRPKLRLKINGKEFEGILDTGADKSIISTHWWPKAWPTTESSHSLQGLGYQSCPTISSVALTWESSEGQQGKFIPYVLPLPVNLWGRDIMQHLGLILSNENAPSGGYSAKAKNIMAKMGYKEGKGLGHQEQGRIEPISPNGNQDRQGLGFP</sequence>
<dbReference type="Gene3D" id="2.70.40.10">
    <property type="match status" value="1"/>
</dbReference>
<dbReference type="AlphaFoldDB" id="Q61213"/>
<keyword evidence="5 9" id="KW-0863">Zinc-finger</keyword>
<dbReference type="Gene3D" id="2.40.70.10">
    <property type="entry name" value="Acid Proteases"/>
    <property type="match status" value="1"/>
</dbReference>
<dbReference type="GO" id="GO:0006508">
    <property type="term" value="P:proteolysis"/>
    <property type="evidence" value="ECO:0007669"/>
    <property type="project" value="UniProtKB-KW"/>
</dbReference>
<comment type="function">
    <text evidence="8">The aspartyl protease mediates proteolytic cleavages of Gag and Gag-Pol polyproteins during or shortly after the release of the virion from the plasma membrane. Cleavages take place as an ordered, step-wise cascade to yield mature proteins. This process is called maturation. Displays maximal activity during the budding process just prior to particle release from the cell.</text>
</comment>
<proteinExistence type="evidence at transcript level"/>
<dbReference type="PROSITE" id="PS50175">
    <property type="entry name" value="ASP_PROT_RETROV"/>
    <property type="match status" value="1"/>
</dbReference>
<evidence type="ECO:0000313" key="15">
    <source>
        <dbReference type="EMBL" id="AAC52922.1"/>
    </source>
</evidence>
<dbReference type="Pfam" id="PF14787">
    <property type="entry name" value="zf-CCHC_5"/>
    <property type="match status" value="1"/>
</dbReference>
<dbReference type="PROSITE" id="PS50158">
    <property type="entry name" value="ZF_CCHC"/>
    <property type="match status" value="1"/>
</dbReference>
<evidence type="ECO:0000256" key="1">
    <source>
        <dbReference type="ARBA" id="ARBA00001339"/>
    </source>
</evidence>
<protein>
    <recommendedName>
        <fullName evidence="2">human endogenous retrovirus K endopeptidase</fullName>
        <ecNumber evidence="2">3.4.23.50</ecNumber>
    </recommendedName>
</protein>
<evidence type="ECO:0000256" key="2">
    <source>
        <dbReference type="ARBA" id="ARBA00013083"/>
    </source>
</evidence>
<evidence type="ECO:0000256" key="5">
    <source>
        <dbReference type="ARBA" id="ARBA00022771"/>
    </source>
</evidence>
<dbReference type="PANTHER" id="PTHR40389">
    <property type="entry name" value="ENDOGENOUS RETROVIRUS GROUP K MEMBER 24 GAG POLYPROTEIN-RELATED"/>
    <property type="match status" value="1"/>
</dbReference>
<feature type="region of interest" description="Disordered" evidence="10">
    <location>
        <begin position="108"/>
        <end position="137"/>
    </location>
</feature>
<dbReference type="InterPro" id="IPR001995">
    <property type="entry name" value="Peptidase_A2_cat"/>
</dbReference>
<feature type="compositionally biased region" description="Basic and acidic residues" evidence="10">
    <location>
        <begin position="800"/>
        <end position="809"/>
    </location>
</feature>
<accession>Q61213</accession>
<dbReference type="iPTMnet" id="Q61213"/>
<dbReference type="InterPro" id="IPR036875">
    <property type="entry name" value="Znf_CCHC_sf"/>
</dbReference>
<keyword evidence="11" id="KW-0732">Signal</keyword>
<feature type="compositionally biased region" description="Polar residues" evidence="10">
    <location>
        <begin position="515"/>
        <end position="529"/>
    </location>
</feature>
<dbReference type="GO" id="GO:0004190">
    <property type="term" value="F:aspartic-type endopeptidase activity"/>
    <property type="evidence" value="ECO:0007669"/>
    <property type="project" value="InterPro"/>
</dbReference>
<name>Q61213_MOUSE</name>
<organism evidence="15">
    <name type="scientific">Mus musculus</name>
    <name type="common">Mouse</name>
    <dbReference type="NCBI Taxonomy" id="10090"/>
    <lineage>
        <taxon>Eukaryota</taxon>
        <taxon>Metazoa</taxon>
        <taxon>Chordata</taxon>
        <taxon>Craniata</taxon>
        <taxon>Vertebrata</taxon>
        <taxon>Euteleostomi</taxon>
        <taxon>Mammalia</taxon>
        <taxon>Eutheria</taxon>
        <taxon>Euarchontoglires</taxon>
        <taxon>Glires</taxon>
        <taxon>Rodentia</taxon>
        <taxon>Myomorpha</taxon>
        <taxon>Muroidea</taxon>
        <taxon>Muridae</taxon>
        <taxon>Murinae</taxon>
        <taxon>Mus</taxon>
        <taxon>Mus</taxon>
    </lineage>
</organism>
<dbReference type="InterPro" id="IPR001969">
    <property type="entry name" value="Aspartic_peptidase_AS"/>
</dbReference>
<dbReference type="Gene3D" id="4.10.60.10">
    <property type="entry name" value="Zinc finger, CCHC-type"/>
    <property type="match status" value="1"/>
</dbReference>
<dbReference type="Pfam" id="PF01585">
    <property type="entry name" value="G-patch"/>
    <property type="match status" value="1"/>
</dbReference>
<dbReference type="InterPro" id="IPR001878">
    <property type="entry name" value="Znf_CCHC"/>
</dbReference>
<feature type="domain" description="Peptidase A2" evidence="14">
    <location>
        <begin position="690"/>
        <end position="765"/>
    </location>
</feature>
<dbReference type="Gene3D" id="1.10.1200.30">
    <property type="match status" value="1"/>
</dbReference>
<feature type="region of interest" description="Disordered" evidence="10">
    <location>
        <begin position="504"/>
        <end position="556"/>
    </location>
</feature>
<feature type="signal peptide" evidence="11">
    <location>
        <begin position="1"/>
        <end position="25"/>
    </location>
</feature>
<evidence type="ECO:0000259" key="13">
    <source>
        <dbReference type="PROSITE" id="PS50174"/>
    </source>
</evidence>
<feature type="compositionally biased region" description="Acidic residues" evidence="10">
    <location>
        <begin position="119"/>
        <end position="133"/>
    </location>
</feature>
<keyword evidence="7" id="KW-0862">Zinc</keyword>
<dbReference type="SUPFAM" id="SSF57756">
    <property type="entry name" value="Retrovirus zinc finger-like domains"/>
    <property type="match status" value="1"/>
</dbReference>
<dbReference type="InterPro" id="IPR029054">
    <property type="entry name" value="dUTPase-like"/>
</dbReference>
<dbReference type="InterPro" id="IPR008916">
    <property type="entry name" value="Retrov_capsid_C"/>
</dbReference>